<dbReference type="OrthoDB" id="69313at2"/>
<dbReference type="AlphaFoldDB" id="V5DWE4"/>
<dbReference type="eggNOG" id="COG1192">
    <property type="taxonomic scope" value="Bacteria"/>
</dbReference>
<dbReference type="EMBL" id="AYLO01000089">
    <property type="protein sequence ID" value="ESS71661.1"/>
    <property type="molecule type" value="Genomic_DNA"/>
</dbReference>
<evidence type="ECO:0000313" key="2">
    <source>
        <dbReference type="Proteomes" id="UP000017842"/>
    </source>
</evidence>
<reference evidence="1 2" key="1">
    <citation type="journal article" date="2013" name="Genome Announc.">
        <title>Draft Genome Sequence of the Methanotrophic Gammaproteobacterium Methyloglobulus morosus DSM 22980 Strain KoM1.</title>
        <authorList>
            <person name="Poehlein A."/>
            <person name="Deutzmann J.S."/>
            <person name="Daniel R."/>
            <person name="Simeonova D.D."/>
        </authorList>
    </citation>
    <scope>NUCLEOTIDE SEQUENCE [LARGE SCALE GENOMIC DNA]</scope>
    <source>
        <strain evidence="1 2">KoM1</strain>
    </source>
</reference>
<dbReference type="SUPFAM" id="SSF52540">
    <property type="entry name" value="P-loop containing nucleoside triphosphate hydrolases"/>
    <property type="match status" value="1"/>
</dbReference>
<dbReference type="STRING" id="1116472.MGMO_93c00190"/>
<protein>
    <submittedName>
        <fullName evidence="1">Protein TraL</fullName>
    </submittedName>
</protein>
<dbReference type="Proteomes" id="UP000017842">
    <property type="component" value="Unassembled WGS sequence"/>
</dbReference>
<name>V5DWE4_9GAMM</name>
<accession>V5DWE4</accession>
<dbReference type="Gene3D" id="3.40.50.300">
    <property type="entry name" value="P-loop containing nucleotide triphosphate hydrolases"/>
    <property type="match status" value="1"/>
</dbReference>
<evidence type="ECO:0000313" key="1">
    <source>
        <dbReference type="EMBL" id="ESS71661.1"/>
    </source>
</evidence>
<dbReference type="RefSeq" id="WP_023495270.1">
    <property type="nucleotide sequence ID" value="NZ_AYLO01000089.1"/>
</dbReference>
<proteinExistence type="predicted"/>
<sequence length="245" mass="27588">MSKIHVILQGKGGVGKSLIASLLTQYLIHKHSDPKKPLTLIDTDPINKTFSRYDHLPVKSLDIIENDEINQRKFDEIIELIVQSQGDTVIDNGASSFIALSTYIKEMGIPEILQSLGHELIIHTVITGGQALNDTLVGFAQMAHHLKGNTKFIVWLNSYWGEVKSDGKTFEQMAVYKANKESITALIQIPEHKHETFGHDLSTMLNQNLTFDEAINDPDKTIMTRQRLKIMQDDIFKRLDAAVIL</sequence>
<gene>
    <name evidence="1" type="primary">traL</name>
    <name evidence="1" type="ORF">MGMO_93c00190</name>
</gene>
<comment type="caution">
    <text evidence="1">The sequence shown here is derived from an EMBL/GenBank/DDBJ whole genome shotgun (WGS) entry which is preliminary data.</text>
</comment>
<dbReference type="InterPro" id="IPR027417">
    <property type="entry name" value="P-loop_NTPase"/>
</dbReference>
<keyword evidence="2" id="KW-1185">Reference proteome</keyword>
<organism evidence="1 2">
    <name type="scientific">Methyloglobulus morosus KoM1</name>
    <dbReference type="NCBI Taxonomy" id="1116472"/>
    <lineage>
        <taxon>Bacteria</taxon>
        <taxon>Pseudomonadati</taxon>
        <taxon>Pseudomonadota</taxon>
        <taxon>Gammaproteobacteria</taxon>
        <taxon>Methylococcales</taxon>
        <taxon>Methylococcaceae</taxon>
        <taxon>Methyloglobulus</taxon>
    </lineage>
</organism>
<dbReference type="PATRIC" id="fig|1116472.3.peg.2563"/>